<keyword evidence="2 6" id="KW-0812">Transmembrane</keyword>
<evidence type="ECO:0000259" key="7">
    <source>
        <dbReference type="Pfam" id="PF06813"/>
    </source>
</evidence>
<dbReference type="Gene3D" id="1.20.1250.20">
    <property type="entry name" value="MFS general substrate transporter like domains"/>
    <property type="match status" value="1"/>
</dbReference>
<feature type="transmembrane region" description="Helical" evidence="6">
    <location>
        <begin position="236"/>
        <end position="258"/>
    </location>
</feature>
<feature type="transmembrane region" description="Helical" evidence="6">
    <location>
        <begin position="566"/>
        <end position="585"/>
    </location>
</feature>
<dbReference type="EMBL" id="JBFOLK010000008">
    <property type="protein sequence ID" value="KAL2493495.1"/>
    <property type="molecule type" value="Genomic_DNA"/>
</dbReference>
<name>A0ABD1RYI0_9LAMI</name>
<feature type="transmembrane region" description="Helical" evidence="6">
    <location>
        <begin position="369"/>
        <end position="387"/>
    </location>
</feature>
<evidence type="ECO:0000313" key="11">
    <source>
        <dbReference type="Proteomes" id="UP001604336"/>
    </source>
</evidence>
<evidence type="ECO:0000256" key="6">
    <source>
        <dbReference type="SAM" id="Phobius"/>
    </source>
</evidence>
<protein>
    <submittedName>
        <fullName evidence="10">Major facilitator superfamily protein</fullName>
    </submittedName>
</protein>
<comment type="caution">
    <text evidence="10">The sequence shown here is derived from an EMBL/GenBank/DDBJ whole genome shotgun (WGS) entry which is preliminary data.</text>
</comment>
<gene>
    <name evidence="10" type="ORF">Adt_29123</name>
</gene>
<evidence type="ECO:0000256" key="3">
    <source>
        <dbReference type="ARBA" id="ARBA00022989"/>
    </source>
</evidence>
<dbReference type="SUPFAM" id="SSF103473">
    <property type="entry name" value="MFS general substrate transporter"/>
    <property type="match status" value="2"/>
</dbReference>
<feature type="transmembrane region" description="Helical" evidence="6">
    <location>
        <begin position="597"/>
        <end position="624"/>
    </location>
</feature>
<feature type="transmembrane region" description="Helical" evidence="6">
    <location>
        <begin position="335"/>
        <end position="357"/>
    </location>
</feature>
<evidence type="ECO:0000256" key="5">
    <source>
        <dbReference type="ARBA" id="ARBA00044504"/>
    </source>
</evidence>
<dbReference type="Pfam" id="PF06813">
    <property type="entry name" value="Nodulin-like"/>
    <property type="match status" value="1"/>
</dbReference>
<dbReference type="Proteomes" id="UP001604336">
    <property type="component" value="Unassembled WGS sequence"/>
</dbReference>
<feature type="transmembrane region" description="Helical" evidence="6">
    <location>
        <begin position="302"/>
        <end position="323"/>
    </location>
</feature>
<feature type="domain" description="Mur ligase central" evidence="8">
    <location>
        <begin position="5"/>
        <end position="85"/>
    </location>
</feature>
<feature type="domain" description="Nodulin-like" evidence="7">
    <location>
        <begin position="140"/>
        <end position="387"/>
    </location>
</feature>
<evidence type="ECO:0000256" key="2">
    <source>
        <dbReference type="ARBA" id="ARBA00022692"/>
    </source>
</evidence>
<feature type="domain" description="NFD4 C-terminal" evidence="9">
    <location>
        <begin position="470"/>
        <end position="671"/>
    </location>
</feature>
<keyword evidence="11" id="KW-1185">Reference proteome</keyword>
<dbReference type="PANTHER" id="PTHR21576">
    <property type="entry name" value="UNCHARACTERIZED NODULIN-LIKE PROTEIN"/>
    <property type="match status" value="1"/>
</dbReference>
<dbReference type="InterPro" id="IPR013221">
    <property type="entry name" value="Mur_ligase_cen"/>
</dbReference>
<dbReference type="SUPFAM" id="SSF53623">
    <property type="entry name" value="MurD-like peptide ligases, catalytic domain"/>
    <property type="match status" value="1"/>
</dbReference>
<accession>A0ABD1RYI0</accession>
<evidence type="ECO:0000256" key="4">
    <source>
        <dbReference type="ARBA" id="ARBA00023136"/>
    </source>
</evidence>
<dbReference type="AlphaFoldDB" id="A0ABD1RYI0"/>
<feature type="transmembrane region" description="Helical" evidence="6">
    <location>
        <begin position="205"/>
        <end position="224"/>
    </location>
</feature>
<dbReference type="InterPro" id="IPR036259">
    <property type="entry name" value="MFS_trans_sf"/>
</dbReference>
<feature type="transmembrane region" description="Helical" evidence="6">
    <location>
        <begin position="508"/>
        <end position="529"/>
    </location>
</feature>
<comment type="similarity">
    <text evidence="5">Belongs to the major facilitator superfamily. Phosphate:H(+) symporter (TC 2.A.1.9) family.</text>
</comment>
<evidence type="ECO:0000259" key="9">
    <source>
        <dbReference type="Pfam" id="PF23262"/>
    </source>
</evidence>
<dbReference type="InterPro" id="IPR036565">
    <property type="entry name" value="Mur-like_cat_sf"/>
</dbReference>
<sequence length="688" mass="74723">MFYQSHGNENNEIGVALILIGMSRNMGFGVLELGMSQKREMLELARMCSPNVMVILNVGASSLENFVSLKEVSMAKKGNFERCNFRGHLCFGFWRPSCHESYWPMGVKKVGEISTLKLLTVYYFESSSRMVALKAGSRPPWVGLGAAVWVEIAAGNAFTFPLYSPSLKSVMGFNQQQLTILGVANDIGENVGILPGIACNKFPPWAVLLVGVFASFLGYGVLYLAVSQTVQSLPYWVLWIALCVATNSSAWLGTAVLVTNMRNFPLSRGTVAGLLKGYIGLSAAIFTEVYSMVLNGSASKLLLLLTLGIPIISLAMMYFIRPCTPASGEDSSEHAHFLFTQGTSLSLGIYLLTTIILKDTLSLSNTVSYIFVAIMVILLMAPLAIPLKMTLFPANREKPCQPSDLLGGDGGSTQTDPLLTPSSSAAYLGSFYESEDISEVDMLLAVGEGAVKKKRKPRRGEDFKFREAIVKADFWLLWIVYFLGVGSGVTVLNNLAQIGVSLGVNDTTLLLTLFSFCNFLGRLGAGVVSEHSVRSKTIPRTFWMTVTQIIMIVTFLLYASALNGTLYAATALLGICYGVQFGIMIPTTSELFGLRHFGIIFNFMQLGNPAGALLFSGWLAGHVYDTEAAKQQVSSCMGPNCFRFTFLILAGVCGLGTVLSIILTIRIRPVYQMLYAGGSFRLPSSSDN</sequence>
<evidence type="ECO:0000259" key="8">
    <source>
        <dbReference type="Pfam" id="PF08245"/>
    </source>
</evidence>
<dbReference type="Pfam" id="PF23262">
    <property type="entry name" value="NFD4_C"/>
    <property type="match status" value="1"/>
</dbReference>
<comment type="subcellular location">
    <subcellularLocation>
        <location evidence="1">Membrane</location>
        <topology evidence="1">Multi-pass membrane protein</topology>
    </subcellularLocation>
</comment>
<evidence type="ECO:0000313" key="10">
    <source>
        <dbReference type="EMBL" id="KAL2493495.1"/>
    </source>
</evidence>
<feature type="transmembrane region" description="Helical" evidence="6">
    <location>
        <begin position="644"/>
        <end position="665"/>
    </location>
</feature>
<feature type="transmembrane region" description="Helical" evidence="6">
    <location>
        <begin position="270"/>
        <end position="290"/>
    </location>
</feature>
<feature type="transmembrane region" description="Helical" evidence="6">
    <location>
        <begin position="541"/>
        <end position="560"/>
    </location>
</feature>
<proteinExistence type="inferred from homology"/>
<dbReference type="InterPro" id="IPR056555">
    <property type="entry name" value="NFD4_C"/>
</dbReference>
<keyword evidence="3 6" id="KW-1133">Transmembrane helix</keyword>
<dbReference type="Gene3D" id="3.40.1190.10">
    <property type="entry name" value="Mur-like, catalytic domain"/>
    <property type="match status" value="1"/>
</dbReference>
<feature type="transmembrane region" description="Helical" evidence="6">
    <location>
        <begin position="474"/>
        <end position="496"/>
    </location>
</feature>
<dbReference type="InterPro" id="IPR010658">
    <property type="entry name" value="Nodulin-like"/>
</dbReference>
<keyword evidence="4 6" id="KW-0472">Membrane</keyword>
<organism evidence="10 11">
    <name type="scientific">Abeliophyllum distichum</name>
    <dbReference type="NCBI Taxonomy" id="126358"/>
    <lineage>
        <taxon>Eukaryota</taxon>
        <taxon>Viridiplantae</taxon>
        <taxon>Streptophyta</taxon>
        <taxon>Embryophyta</taxon>
        <taxon>Tracheophyta</taxon>
        <taxon>Spermatophyta</taxon>
        <taxon>Magnoliopsida</taxon>
        <taxon>eudicotyledons</taxon>
        <taxon>Gunneridae</taxon>
        <taxon>Pentapetalae</taxon>
        <taxon>asterids</taxon>
        <taxon>lamiids</taxon>
        <taxon>Lamiales</taxon>
        <taxon>Oleaceae</taxon>
        <taxon>Forsythieae</taxon>
        <taxon>Abeliophyllum</taxon>
    </lineage>
</organism>
<dbReference type="Pfam" id="PF08245">
    <property type="entry name" value="Mur_ligase_M"/>
    <property type="match status" value="1"/>
</dbReference>
<reference evidence="11" key="1">
    <citation type="submission" date="2024-07" db="EMBL/GenBank/DDBJ databases">
        <title>Two chromosome-level genome assemblies of Korean endemic species Abeliophyllum distichum and Forsythia ovata (Oleaceae).</title>
        <authorList>
            <person name="Jang H."/>
        </authorList>
    </citation>
    <scope>NUCLEOTIDE SEQUENCE [LARGE SCALE GENOMIC DNA]</scope>
</reference>
<evidence type="ECO:0000256" key="1">
    <source>
        <dbReference type="ARBA" id="ARBA00004141"/>
    </source>
</evidence>
<dbReference type="GO" id="GO:0016020">
    <property type="term" value="C:membrane"/>
    <property type="evidence" value="ECO:0007669"/>
    <property type="project" value="UniProtKB-SubCell"/>
</dbReference>
<dbReference type="CDD" id="cd17354">
    <property type="entry name" value="MFS_Mch1p_like"/>
    <property type="match status" value="1"/>
</dbReference>
<dbReference type="PANTHER" id="PTHR21576:SF97">
    <property type="entry name" value="MAJOR FACILITATOR SUPERFAMILY PROTEIN"/>
    <property type="match status" value="1"/>
</dbReference>